<dbReference type="KEGG" id="led:BBK82_40685"/>
<accession>A0A1B2HUC8</accession>
<dbReference type="InterPro" id="IPR053847">
    <property type="entry name" value="DUF6928"/>
</dbReference>
<name>A0A1B2HUC8_9PSEU</name>
<organism evidence="1 2">
    <name type="scientific">Lentzea guizhouensis</name>
    <dbReference type="NCBI Taxonomy" id="1586287"/>
    <lineage>
        <taxon>Bacteria</taxon>
        <taxon>Bacillati</taxon>
        <taxon>Actinomycetota</taxon>
        <taxon>Actinomycetes</taxon>
        <taxon>Pseudonocardiales</taxon>
        <taxon>Pseudonocardiaceae</taxon>
        <taxon>Lentzea</taxon>
    </lineage>
</organism>
<dbReference type="STRING" id="1586287.BBK82_40685"/>
<reference evidence="1 2" key="1">
    <citation type="submission" date="2016-07" db="EMBL/GenBank/DDBJ databases">
        <title>Complete genome sequence of the Lentzea guizhouensis DHS C013.</title>
        <authorList>
            <person name="Cao C."/>
        </authorList>
    </citation>
    <scope>NUCLEOTIDE SEQUENCE [LARGE SCALE GENOMIC DNA]</scope>
    <source>
        <strain evidence="1 2">DHS C013</strain>
    </source>
</reference>
<dbReference type="Proteomes" id="UP000093053">
    <property type="component" value="Chromosome"/>
</dbReference>
<keyword evidence="2" id="KW-1185">Reference proteome</keyword>
<proteinExistence type="predicted"/>
<dbReference type="EMBL" id="CP016793">
    <property type="protein sequence ID" value="ANZ41346.1"/>
    <property type="molecule type" value="Genomic_DNA"/>
</dbReference>
<dbReference type="Pfam" id="PF21997">
    <property type="entry name" value="DUF6928"/>
    <property type="match status" value="1"/>
</dbReference>
<sequence>MAFGDVRVALTSRGEPDREAAETVIRALRPGCAIERADDSTLAEELYPADGMAYVAVLPNATIVCDRELATIELPPHVREFAAGRAR</sequence>
<evidence type="ECO:0000313" key="1">
    <source>
        <dbReference type="EMBL" id="ANZ41346.1"/>
    </source>
</evidence>
<gene>
    <name evidence="1" type="ORF">BBK82_40685</name>
</gene>
<evidence type="ECO:0000313" key="2">
    <source>
        <dbReference type="Proteomes" id="UP000093053"/>
    </source>
</evidence>
<dbReference type="AlphaFoldDB" id="A0A1B2HUC8"/>
<protein>
    <submittedName>
        <fullName evidence="1">Uncharacterized protein</fullName>
    </submittedName>
</protein>